<keyword evidence="1" id="KW-1134">Transmembrane beta strand</keyword>
<evidence type="ECO:0000256" key="3">
    <source>
        <dbReference type="ARBA" id="ARBA00023237"/>
    </source>
</evidence>
<feature type="signal peptide" evidence="4">
    <location>
        <begin position="1"/>
        <end position="25"/>
    </location>
</feature>
<dbReference type="Proteomes" id="UP000295525">
    <property type="component" value="Unassembled WGS sequence"/>
</dbReference>
<dbReference type="GO" id="GO:0046819">
    <property type="term" value="P:protein secretion by the type V secretion system"/>
    <property type="evidence" value="ECO:0007669"/>
    <property type="project" value="TreeGrafter"/>
</dbReference>
<dbReference type="OrthoDB" id="572300at2"/>
<dbReference type="GO" id="GO:0098046">
    <property type="term" value="C:type V protein secretion system complex"/>
    <property type="evidence" value="ECO:0007669"/>
    <property type="project" value="TreeGrafter"/>
</dbReference>
<keyword evidence="4" id="KW-0732">Signal</keyword>
<evidence type="ECO:0000313" key="7">
    <source>
        <dbReference type="EMBL" id="TCT10164.1"/>
    </source>
</evidence>
<dbReference type="InterPro" id="IPR005565">
    <property type="entry name" value="Hemolysn_activator_HlyB_C"/>
</dbReference>
<evidence type="ECO:0000313" key="8">
    <source>
        <dbReference type="Proteomes" id="UP000295525"/>
    </source>
</evidence>
<organism evidence="7 8">
    <name type="scientific">Paralcaligenes ureilyticus</name>
    <dbReference type="NCBI Taxonomy" id="627131"/>
    <lineage>
        <taxon>Bacteria</taxon>
        <taxon>Pseudomonadati</taxon>
        <taxon>Pseudomonadota</taxon>
        <taxon>Betaproteobacteria</taxon>
        <taxon>Burkholderiales</taxon>
        <taxon>Alcaligenaceae</taxon>
        <taxon>Paralcaligenes</taxon>
    </lineage>
</organism>
<comment type="caution">
    <text evidence="7">The sequence shown here is derived from an EMBL/GenBank/DDBJ whole genome shotgun (WGS) entry which is preliminary data.</text>
</comment>
<dbReference type="Gene3D" id="2.40.160.50">
    <property type="entry name" value="membrane protein fhac: a member of the omp85/tpsb transporter family"/>
    <property type="match status" value="1"/>
</dbReference>
<evidence type="ECO:0000256" key="1">
    <source>
        <dbReference type="ARBA" id="ARBA00022452"/>
    </source>
</evidence>
<dbReference type="Gene3D" id="3.10.20.310">
    <property type="entry name" value="membrane protein fhac"/>
    <property type="match status" value="1"/>
</dbReference>
<dbReference type="Pfam" id="PF08479">
    <property type="entry name" value="POTRA_2"/>
    <property type="match status" value="1"/>
</dbReference>
<proteinExistence type="predicted"/>
<dbReference type="PANTHER" id="PTHR34597:SF1">
    <property type="entry name" value="HEME_HEMOPEXIN TRANSPORTER PROTEIN HUXB"/>
    <property type="match status" value="1"/>
</dbReference>
<dbReference type="GO" id="GO:0008320">
    <property type="term" value="F:protein transmembrane transporter activity"/>
    <property type="evidence" value="ECO:0007669"/>
    <property type="project" value="TreeGrafter"/>
</dbReference>
<evidence type="ECO:0000256" key="4">
    <source>
        <dbReference type="SAM" id="SignalP"/>
    </source>
</evidence>
<dbReference type="RefSeq" id="WP_132579776.1">
    <property type="nucleotide sequence ID" value="NZ_SMAJ01000002.1"/>
</dbReference>
<keyword evidence="3" id="KW-0998">Cell outer membrane</keyword>
<feature type="domain" description="Haemolysin activator HlyB C-terminal" evidence="5">
    <location>
        <begin position="206"/>
        <end position="519"/>
    </location>
</feature>
<feature type="domain" description="Polypeptide-transport-associated ShlB-type" evidence="6">
    <location>
        <begin position="71"/>
        <end position="144"/>
    </location>
</feature>
<dbReference type="EMBL" id="SMAJ01000002">
    <property type="protein sequence ID" value="TCT10164.1"/>
    <property type="molecule type" value="Genomic_DNA"/>
</dbReference>
<keyword evidence="2" id="KW-0812">Transmembrane</keyword>
<dbReference type="Pfam" id="PF03865">
    <property type="entry name" value="ShlB"/>
    <property type="match status" value="1"/>
</dbReference>
<keyword evidence="1" id="KW-0472">Membrane</keyword>
<dbReference type="InterPro" id="IPR013686">
    <property type="entry name" value="Polypept-transport_assoc_ShlB"/>
</dbReference>
<gene>
    <name evidence="7" type="ORF">EDC26_102120</name>
</gene>
<dbReference type="AlphaFoldDB" id="A0A4R3M9D3"/>
<dbReference type="PANTHER" id="PTHR34597">
    <property type="entry name" value="SLR1661 PROTEIN"/>
    <property type="match status" value="1"/>
</dbReference>
<evidence type="ECO:0000259" key="6">
    <source>
        <dbReference type="Pfam" id="PF08479"/>
    </source>
</evidence>
<accession>A0A4R3M9D3</accession>
<protein>
    <submittedName>
        <fullName evidence="7">Hemolysin activation/secretion protein</fullName>
    </submittedName>
</protein>
<evidence type="ECO:0000256" key="2">
    <source>
        <dbReference type="ARBA" id="ARBA00022692"/>
    </source>
</evidence>
<keyword evidence="8" id="KW-1185">Reference proteome</keyword>
<feature type="chain" id="PRO_5020506956" evidence="4">
    <location>
        <begin position="26"/>
        <end position="560"/>
    </location>
</feature>
<sequence>MLRNKLLPLAILGLAILVSGQSAFAVDLPTAGSQIQQIPPPPTPEKAAPEVQVKQKSAPTVVMPDTVKILVNRLRVTGAIVYTEANLVALTGFKPASQLTLTELRAMAAKITDWYHKNGYFVARAYLPAQDIKGGVVTIAIAEGRYGKVILRNHTNLSDSLALSQLSGINTGDTIAIDPLDSRLLLLSDIPGVITTSTLTPSASPGASDLIVDVAPGRRITGSIDADNAGNRYTGEYRLGATVNFNDLLGRGDVASVRAMTSGRGMNYGRASYQMQFGKATVGVAYSRLGYRLGKEFEDLDANGTAEVASVYGSYPLIRSRNNNLYAQLAYEDRTFKDRQDATGFATDKKAHVLMASLYGDRRDNLGGGGLNRYSLTWSFGNLNIQTPEARAYDNQYAHSNGAYNKIGFSASRLQHITDSVSFYAGIRGQWASKNLDISEKMELGGMYGVRAYPEGEAFGDQGYILNLEARWQLPKFAPRMPGQVQLIGFVDTGTVITNKSNWTSGPNRRTLSAAGVGINWAEANNFSVTAYYAHKLGNAQAQSGPNKSGLFWIQMVKYF</sequence>
<reference evidence="7 8" key="1">
    <citation type="submission" date="2019-03" db="EMBL/GenBank/DDBJ databases">
        <title>Genomic Encyclopedia of Type Strains, Phase IV (KMG-IV): sequencing the most valuable type-strain genomes for metagenomic binning, comparative biology and taxonomic classification.</title>
        <authorList>
            <person name="Goeker M."/>
        </authorList>
    </citation>
    <scope>NUCLEOTIDE SEQUENCE [LARGE SCALE GENOMIC DNA]</scope>
    <source>
        <strain evidence="7 8">DSM 24591</strain>
    </source>
</reference>
<name>A0A4R3M9D3_9BURK</name>
<dbReference type="InterPro" id="IPR051544">
    <property type="entry name" value="TPS_OM_transporter"/>
</dbReference>
<evidence type="ECO:0000259" key="5">
    <source>
        <dbReference type="Pfam" id="PF03865"/>
    </source>
</evidence>